<organism evidence="2 3">
    <name type="scientific">Stephania yunnanensis</name>
    <dbReference type="NCBI Taxonomy" id="152371"/>
    <lineage>
        <taxon>Eukaryota</taxon>
        <taxon>Viridiplantae</taxon>
        <taxon>Streptophyta</taxon>
        <taxon>Embryophyta</taxon>
        <taxon>Tracheophyta</taxon>
        <taxon>Spermatophyta</taxon>
        <taxon>Magnoliopsida</taxon>
        <taxon>Ranunculales</taxon>
        <taxon>Menispermaceae</taxon>
        <taxon>Menispermoideae</taxon>
        <taxon>Cissampelideae</taxon>
        <taxon>Stephania</taxon>
    </lineage>
</organism>
<feature type="compositionally biased region" description="Basic and acidic residues" evidence="1">
    <location>
        <begin position="1"/>
        <end position="24"/>
    </location>
</feature>
<reference evidence="2 3" key="1">
    <citation type="submission" date="2024-01" db="EMBL/GenBank/DDBJ databases">
        <title>Genome assemblies of Stephania.</title>
        <authorList>
            <person name="Yang L."/>
        </authorList>
    </citation>
    <scope>NUCLEOTIDE SEQUENCE [LARGE SCALE GENOMIC DNA]</scope>
    <source>
        <strain evidence="2">YNDBR</strain>
        <tissue evidence="2">Leaf</tissue>
    </source>
</reference>
<sequence length="128" mass="14448">MCEAGRAVREAERVKGGRREMTVEDDREDDAETEGVASSADEDSLISPSFYLSLSLSQTPNPSLPRNLRPQHPDPKRRQQPSPLQVRGELHRPIRPFKNNSSAELIDPLQFEPEEQNLEENSNSNDPN</sequence>
<name>A0AAP0EH28_9MAGN</name>
<dbReference type="AlphaFoldDB" id="A0AAP0EH28"/>
<dbReference type="Proteomes" id="UP001420932">
    <property type="component" value="Unassembled WGS sequence"/>
</dbReference>
<comment type="caution">
    <text evidence="2">The sequence shown here is derived from an EMBL/GenBank/DDBJ whole genome shotgun (WGS) entry which is preliminary data.</text>
</comment>
<feature type="compositionally biased region" description="Low complexity" evidence="1">
    <location>
        <begin position="119"/>
        <end position="128"/>
    </location>
</feature>
<gene>
    <name evidence="2" type="ORF">Syun_028292</name>
</gene>
<dbReference type="EMBL" id="JBBNAF010000012">
    <property type="protein sequence ID" value="KAK9093381.1"/>
    <property type="molecule type" value="Genomic_DNA"/>
</dbReference>
<feature type="compositionally biased region" description="Polar residues" evidence="1">
    <location>
        <begin position="46"/>
        <end position="61"/>
    </location>
</feature>
<proteinExistence type="predicted"/>
<accession>A0AAP0EH28</accession>
<evidence type="ECO:0000313" key="3">
    <source>
        <dbReference type="Proteomes" id="UP001420932"/>
    </source>
</evidence>
<evidence type="ECO:0000256" key="1">
    <source>
        <dbReference type="SAM" id="MobiDB-lite"/>
    </source>
</evidence>
<feature type="region of interest" description="Disordered" evidence="1">
    <location>
        <begin position="1"/>
        <end position="128"/>
    </location>
</feature>
<evidence type="ECO:0000313" key="2">
    <source>
        <dbReference type="EMBL" id="KAK9093381.1"/>
    </source>
</evidence>
<protein>
    <submittedName>
        <fullName evidence="2">Uncharacterized protein</fullName>
    </submittedName>
</protein>
<keyword evidence="3" id="KW-1185">Reference proteome</keyword>